<feature type="transmembrane region" description="Helical" evidence="2">
    <location>
        <begin position="20"/>
        <end position="42"/>
    </location>
</feature>
<organism evidence="3">
    <name type="scientific">Muraenolepis arenavirus</name>
    <dbReference type="NCBI Taxonomy" id="3138837"/>
    <lineage>
        <taxon>Viruses</taxon>
        <taxon>Riboviria</taxon>
        <taxon>Orthornavirae</taxon>
        <taxon>Negarnaviricota</taxon>
        <taxon>Polyploviricotina</taxon>
        <taxon>Bunyaviricetes</taxon>
        <taxon>Hareavirales</taxon>
        <taxon>Arenaviridae</taxon>
    </lineage>
</organism>
<reference evidence="3" key="1">
    <citation type="submission" date="2024-03" db="EMBL/GenBank/DDBJ databases">
        <title>Antarctic Fish Virome Diversity.</title>
        <authorList>
            <person name="Grimwood R.M."/>
            <person name="Geoghegan J.L."/>
        </authorList>
    </citation>
    <scope>NUCLEOTIDE SEQUENCE</scope>
    <source>
        <strain evidence="3">MRL_H</strain>
    </source>
</reference>
<evidence type="ECO:0000256" key="1">
    <source>
        <dbReference type="SAM" id="MobiDB-lite"/>
    </source>
</evidence>
<sequence length="706" mass="77741">MCLGFQNIMFETFLDPILSWVIQLLQGFCALGVLGLMLLLMFKFRLYPFLFMIGLRGCSAYKFPWQYQTSVHVVIDAHATSIQAVEGNWMCGNVSGVVTEDGIHLQVDDFGILASHLLANCTLEKKGRYEDKTAVIGAHCKEEPAMLKGVTGGMYLVNGWIDHVGNRYCTACAGCQYRAAFRDVCGNVITPTEELSMNQKTELCKFPVVGWIDRDGAHGTVSLPKTPSKSSGSPTGVDRCTGFKVEERESSYGGPYELIRATGVCLRDIWLARPRTGQRTRGVEPTPSVDQVLISPDSYSVATLLWMRDHVPGFSSAETHNGEVFTLTRGQQSFVDGMQKKNMSCPRIGRARTGDLGIHITCSVARKGCMSSCWEHSTVLTPPEENVGVTHSPRSNWKAGVDVIGPFSRGRSWLARTQAPTTPIPPSTTTREVRRNRPGAGASISRKKRNIRATFMWGLWTVSWGGNLDEGLLLKISKVVDSNTGRISMLEHKLQVISEITRAGFCSDGNSSAHGRVNATFDDGERITVVDWCNRGSFEAFMSKAPLEEHHLSDTVRAAIKAGLLERRVSKLVVLALWAVGTLFLMAILRGVYRMKAAKGSHYHLLKRGKSGNGLCVASHRFGGPQSVNCRCGLIKVDLGDCIVRAPCNNRTLLPMVLRKEEPLIEIDTLESNTSELFSSELLIELQECSTWTGVSQKIDDINGKL</sequence>
<feature type="transmembrane region" description="Helical" evidence="2">
    <location>
        <begin position="572"/>
        <end position="593"/>
    </location>
</feature>
<evidence type="ECO:0000256" key="2">
    <source>
        <dbReference type="SAM" id="Phobius"/>
    </source>
</evidence>
<feature type="compositionally biased region" description="Low complexity" evidence="1">
    <location>
        <begin position="224"/>
        <end position="236"/>
    </location>
</feature>
<protein>
    <submittedName>
        <fullName evidence="3">Glycoprotein</fullName>
    </submittedName>
</protein>
<dbReference type="EMBL" id="PP590739">
    <property type="protein sequence ID" value="XBP46453.1"/>
    <property type="molecule type" value="Viral_cRNA"/>
</dbReference>
<feature type="region of interest" description="Disordered" evidence="1">
    <location>
        <begin position="220"/>
        <end position="240"/>
    </location>
</feature>
<proteinExistence type="predicted"/>
<keyword evidence="2" id="KW-1133">Transmembrane helix</keyword>
<keyword evidence="2" id="KW-0812">Transmembrane</keyword>
<keyword evidence="2" id="KW-0472">Membrane</keyword>
<name>A0AAU7LK90_9VIRU</name>
<feature type="region of interest" description="Disordered" evidence="1">
    <location>
        <begin position="418"/>
        <end position="445"/>
    </location>
</feature>
<accession>A0AAU7LK90</accession>
<evidence type="ECO:0000313" key="3">
    <source>
        <dbReference type="EMBL" id="XBP46453.1"/>
    </source>
</evidence>